<dbReference type="SUPFAM" id="SSF88713">
    <property type="entry name" value="Glycoside hydrolase/deacetylase"/>
    <property type="match status" value="1"/>
</dbReference>
<gene>
    <name evidence="2" type="ORF">PYW07_000622</name>
</gene>
<evidence type="ECO:0000313" key="2">
    <source>
        <dbReference type="EMBL" id="KAJ8737351.1"/>
    </source>
</evidence>
<dbReference type="PANTHER" id="PTHR11607:SF70">
    <property type="entry name" value="ALPHA-MANNOSIDASE"/>
    <property type="match status" value="1"/>
</dbReference>
<dbReference type="GO" id="GO:0006491">
    <property type="term" value="P:N-glycan processing"/>
    <property type="evidence" value="ECO:0007669"/>
    <property type="project" value="TreeGrafter"/>
</dbReference>
<dbReference type="GO" id="GO:0000139">
    <property type="term" value="C:Golgi membrane"/>
    <property type="evidence" value="ECO:0007669"/>
    <property type="project" value="TreeGrafter"/>
</dbReference>
<dbReference type="Proteomes" id="UP001231518">
    <property type="component" value="Chromosome 1"/>
</dbReference>
<dbReference type="PANTHER" id="PTHR11607">
    <property type="entry name" value="ALPHA-MANNOSIDASE"/>
    <property type="match status" value="1"/>
</dbReference>
<dbReference type="GO" id="GO:0006013">
    <property type="term" value="P:mannose metabolic process"/>
    <property type="evidence" value="ECO:0007669"/>
    <property type="project" value="InterPro"/>
</dbReference>
<dbReference type="InterPro" id="IPR011330">
    <property type="entry name" value="Glyco_hydro/deAcase_b/a-brl"/>
</dbReference>
<name>A0AAD8E0Q4_MYTSE</name>
<organism evidence="2 3">
    <name type="scientific">Mythimna separata</name>
    <name type="common">Oriental armyworm</name>
    <name type="synonym">Pseudaletia separata</name>
    <dbReference type="NCBI Taxonomy" id="271217"/>
    <lineage>
        <taxon>Eukaryota</taxon>
        <taxon>Metazoa</taxon>
        <taxon>Ecdysozoa</taxon>
        <taxon>Arthropoda</taxon>
        <taxon>Hexapoda</taxon>
        <taxon>Insecta</taxon>
        <taxon>Pterygota</taxon>
        <taxon>Neoptera</taxon>
        <taxon>Endopterygota</taxon>
        <taxon>Lepidoptera</taxon>
        <taxon>Glossata</taxon>
        <taxon>Ditrysia</taxon>
        <taxon>Noctuoidea</taxon>
        <taxon>Noctuidae</taxon>
        <taxon>Noctuinae</taxon>
        <taxon>Hadenini</taxon>
        <taxon>Mythimna</taxon>
    </lineage>
</organism>
<dbReference type="EMBL" id="JARGEI010000001">
    <property type="protein sequence ID" value="KAJ8737351.1"/>
    <property type="molecule type" value="Genomic_DNA"/>
</dbReference>
<accession>A0AAD8E0Q4</accession>
<dbReference type="InterPro" id="IPR027291">
    <property type="entry name" value="Glyco_hydro_38_N_sf"/>
</dbReference>
<dbReference type="GO" id="GO:0004559">
    <property type="term" value="F:alpha-mannosidase activity"/>
    <property type="evidence" value="ECO:0007669"/>
    <property type="project" value="InterPro"/>
</dbReference>
<dbReference type="Gene3D" id="3.20.110.10">
    <property type="entry name" value="Glycoside hydrolase 38, N terminal domain"/>
    <property type="match status" value="1"/>
</dbReference>
<dbReference type="Pfam" id="PF01074">
    <property type="entry name" value="Glyco_hydro_38N"/>
    <property type="match status" value="1"/>
</dbReference>
<sequence>MIQRPFSDINVPLAKWRNGSSHLSSIFRDSEAFHFPGSAQVKTVFHNLQRPKQSTYTSIDTSKGKISYSSIRMTKPETTNELRANIMNMSKVNNIYAPMQLPFDEPHNISDQSNVKLAIKNYYQIPTPSKFFPPIEEHDASNMGQSLEQRGTSKENTVVIPDFQDTTKEKDALKVKGILIPKSKLTTTTEVAGFRRQPKHSIIDIDPDNEKADFLIEGMPMDSTLFSYNLTSDPFTCSIIKVAIADIDAQEKFSQLNIEPFWMTKHHYWNHVFDSRYESLMMNTKWPPLKVILIPRTHVDTTWKRTFEQYHKDSVSKILTNIVKKLQFYKKFTFSWNEVSHLSHWWKTTTHRNRSDISG</sequence>
<proteinExistence type="predicted"/>
<keyword evidence="3" id="KW-1185">Reference proteome</keyword>
<dbReference type="InterPro" id="IPR050843">
    <property type="entry name" value="Glycosyl_Hydrlase_38"/>
</dbReference>
<evidence type="ECO:0000313" key="3">
    <source>
        <dbReference type="Proteomes" id="UP001231518"/>
    </source>
</evidence>
<reference evidence="2" key="1">
    <citation type="submission" date="2023-03" db="EMBL/GenBank/DDBJ databases">
        <title>Chromosome-level genomes of two armyworms, Mythimna separata and Mythimna loreyi, provide insights into the biosynthesis and reception of sex pheromones.</title>
        <authorList>
            <person name="Zhao H."/>
        </authorList>
    </citation>
    <scope>NUCLEOTIDE SEQUENCE</scope>
    <source>
        <strain evidence="2">BeijingLab</strain>
        <tissue evidence="2">Pupa</tissue>
    </source>
</reference>
<dbReference type="InterPro" id="IPR000602">
    <property type="entry name" value="Glyco_hydro_38_N"/>
</dbReference>
<comment type="caution">
    <text evidence="2">The sequence shown here is derived from an EMBL/GenBank/DDBJ whole genome shotgun (WGS) entry which is preliminary data.</text>
</comment>
<protein>
    <recommendedName>
        <fullName evidence="1">Glycoside hydrolase family 38 N-terminal domain-containing protein</fullName>
    </recommendedName>
</protein>
<feature type="domain" description="Glycoside hydrolase family 38 N-terminal" evidence="1">
    <location>
        <begin position="290"/>
        <end position="351"/>
    </location>
</feature>
<dbReference type="AlphaFoldDB" id="A0AAD8E0Q4"/>
<evidence type="ECO:0000259" key="1">
    <source>
        <dbReference type="Pfam" id="PF01074"/>
    </source>
</evidence>